<reference evidence="4" key="3">
    <citation type="submission" date="2021-05" db="EMBL/GenBank/DDBJ databases">
        <title>Protein family content uncovers lineage relationships and bacterial pathway maintenance mechanisms in DPANN archaea.</title>
        <authorList>
            <person name="Castelle C.J."/>
            <person name="Meheust R."/>
            <person name="Jaffe A.L."/>
            <person name="Seitz K."/>
            <person name="Gong X."/>
            <person name="Baker B.J."/>
            <person name="Banfield J.F."/>
        </authorList>
    </citation>
    <scope>NUCLEOTIDE SEQUENCE</scope>
    <source>
        <strain evidence="4">RIFCSPLOWO2_01_FULL_58_19</strain>
    </source>
</reference>
<keyword evidence="3" id="KW-0255">Endonuclease</keyword>
<dbReference type="SUPFAM" id="SSF54060">
    <property type="entry name" value="His-Me finger endonucleases"/>
    <property type="match status" value="1"/>
</dbReference>
<keyword evidence="1" id="KW-0472">Membrane</keyword>
<dbReference type="Proteomes" id="UP000678237">
    <property type="component" value="Unassembled WGS sequence"/>
</dbReference>
<comment type="caution">
    <text evidence="3">The sequence shown here is derived from an EMBL/GenBank/DDBJ whole genome shotgun (WGS) entry which is preliminary data.</text>
</comment>
<reference evidence="3" key="1">
    <citation type="journal article" date="2020" name="bioRxiv">
        <title>A rank-normalized archaeal taxonomy based on genome phylogeny resolves widespread incomplete and uneven classifications.</title>
        <authorList>
            <person name="Rinke C."/>
            <person name="Chuvochina M."/>
            <person name="Mussig A.J."/>
            <person name="Chaumeil P.-A."/>
            <person name="Waite D.W."/>
            <person name="Whitman W.B."/>
            <person name="Parks D.H."/>
            <person name="Hugenholtz P."/>
        </authorList>
    </citation>
    <scope>NUCLEOTIDE SEQUENCE</scope>
    <source>
        <strain evidence="3">UBA10219</strain>
    </source>
</reference>
<dbReference type="InterPro" id="IPR044925">
    <property type="entry name" value="His-Me_finger_sf"/>
</dbReference>
<dbReference type="EMBL" id="JAGVWE010000003">
    <property type="protein sequence ID" value="MBS3062922.1"/>
    <property type="molecule type" value="Genomic_DNA"/>
</dbReference>
<dbReference type="CDD" id="cd00085">
    <property type="entry name" value="HNHc"/>
    <property type="match status" value="1"/>
</dbReference>
<dbReference type="Pfam" id="PF13392">
    <property type="entry name" value="HNH_3"/>
    <property type="match status" value="1"/>
</dbReference>
<protein>
    <submittedName>
        <fullName evidence="3">HNH endonuclease</fullName>
    </submittedName>
</protein>
<feature type="domain" description="HNH nuclease" evidence="2">
    <location>
        <begin position="125"/>
        <end position="168"/>
    </location>
</feature>
<dbReference type="Gene3D" id="3.90.75.20">
    <property type="match status" value="1"/>
</dbReference>
<proteinExistence type="predicted"/>
<dbReference type="InterPro" id="IPR003615">
    <property type="entry name" value="HNH_nuc"/>
</dbReference>
<feature type="transmembrane region" description="Helical" evidence="1">
    <location>
        <begin position="17"/>
        <end position="37"/>
    </location>
</feature>
<evidence type="ECO:0000313" key="3">
    <source>
        <dbReference type="EMBL" id="HIH16395.1"/>
    </source>
</evidence>
<feature type="transmembrane region" description="Helical" evidence="1">
    <location>
        <begin position="44"/>
        <end position="63"/>
    </location>
</feature>
<keyword evidence="3" id="KW-0378">Hydrolase</keyword>
<evidence type="ECO:0000313" key="5">
    <source>
        <dbReference type="Proteomes" id="UP000564964"/>
    </source>
</evidence>
<keyword evidence="1" id="KW-0812">Transmembrane</keyword>
<evidence type="ECO:0000313" key="4">
    <source>
        <dbReference type="EMBL" id="MBS3062922.1"/>
    </source>
</evidence>
<name>A0A7J4JJ71_9ARCH</name>
<accession>A0A7J4JJ71</accession>
<gene>
    <name evidence="3" type="ORF">HA252_03245</name>
    <name evidence="4" type="ORF">J4203_03545</name>
</gene>
<evidence type="ECO:0000259" key="2">
    <source>
        <dbReference type="Pfam" id="PF13392"/>
    </source>
</evidence>
<keyword evidence="1" id="KW-1133">Transmembrane helix</keyword>
<keyword evidence="3" id="KW-0540">Nuclease</keyword>
<organism evidence="3 5">
    <name type="scientific">Candidatus Iainarchaeum sp</name>
    <dbReference type="NCBI Taxonomy" id="3101447"/>
    <lineage>
        <taxon>Archaea</taxon>
        <taxon>Candidatus Iainarchaeota</taxon>
        <taxon>Candidatus Iainarchaeia</taxon>
        <taxon>Candidatus Iainarchaeales</taxon>
        <taxon>Candidatus Iainarchaeaceae</taxon>
        <taxon>Candidatus Iainarchaeum</taxon>
    </lineage>
</organism>
<evidence type="ECO:0000256" key="1">
    <source>
        <dbReference type="SAM" id="Phobius"/>
    </source>
</evidence>
<dbReference type="Proteomes" id="UP000564964">
    <property type="component" value="Unassembled WGS sequence"/>
</dbReference>
<dbReference type="GO" id="GO:0004519">
    <property type="term" value="F:endonuclease activity"/>
    <property type="evidence" value="ECO:0007669"/>
    <property type="project" value="UniProtKB-KW"/>
</dbReference>
<reference evidence="4" key="2">
    <citation type="submission" date="2021-03" db="EMBL/GenBank/DDBJ databases">
        <authorList>
            <person name="Jaffe A."/>
        </authorList>
    </citation>
    <scope>NUCLEOTIDE SEQUENCE</scope>
    <source>
        <strain evidence="4">RIFCSPLOWO2_01_FULL_58_19</strain>
    </source>
</reference>
<dbReference type="AlphaFoldDB" id="A0A7J4JJ71"/>
<dbReference type="EMBL" id="DUGH01000080">
    <property type="protein sequence ID" value="HIH16395.1"/>
    <property type="molecule type" value="Genomic_DNA"/>
</dbReference>
<sequence length="189" mass="21849">MTNIDLLGVILPALEKYWWALLVALALIIMPQFRAALIRVSDHVLANLVELIGVITSGFLLLAKQATTQVFQAVEVNHVQKIAAEALRKPYFSNDCRRLVWRNPDRGFYECFYNKDKEDPYSNNLVHHWVWKKHTGSYPKPGNEINHKDGNKYNNDFSNLEELPKEEHRSKHARNEVPLQAKIAPYCLL</sequence>